<evidence type="ECO:0000313" key="1">
    <source>
        <dbReference type="EMBL" id="KAH3772543.1"/>
    </source>
</evidence>
<sequence length="68" mass="7595">MQEVNENLRAERGRYNHVTRGQPWIGVGKPGGLKGLEWLVRGQPDVPGTVDRFRGSGPFHLKGICRVN</sequence>
<gene>
    <name evidence="1" type="ORF">DPMN_173884</name>
</gene>
<comment type="caution">
    <text evidence="1">The sequence shown here is derived from an EMBL/GenBank/DDBJ whole genome shotgun (WGS) entry which is preliminary data.</text>
</comment>
<dbReference type="Proteomes" id="UP000828390">
    <property type="component" value="Unassembled WGS sequence"/>
</dbReference>
<dbReference type="AlphaFoldDB" id="A0A9D4E4B0"/>
<accession>A0A9D4E4B0</accession>
<protein>
    <submittedName>
        <fullName evidence="1">Uncharacterized protein</fullName>
    </submittedName>
</protein>
<organism evidence="1 2">
    <name type="scientific">Dreissena polymorpha</name>
    <name type="common">Zebra mussel</name>
    <name type="synonym">Mytilus polymorpha</name>
    <dbReference type="NCBI Taxonomy" id="45954"/>
    <lineage>
        <taxon>Eukaryota</taxon>
        <taxon>Metazoa</taxon>
        <taxon>Spiralia</taxon>
        <taxon>Lophotrochozoa</taxon>
        <taxon>Mollusca</taxon>
        <taxon>Bivalvia</taxon>
        <taxon>Autobranchia</taxon>
        <taxon>Heteroconchia</taxon>
        <taxon>Euheterodonta</taxon>
        <taxon>Imparidentia</taxon>
        <taxon>Neoheterodontei</taxon>
        <taxon>Myida</taxon>
        <taxon>Dreissenoidea</taxon>
        <taxon>Dreissenidae</taxon>
        <taxon>Dreissena</taxon>
    </lineage>
</organism>
<dbReference type="EMBL" id="JAIWYP010000009">
    <property type="protein sequence ID" value="KAH3772543.1"/>
    <property type="molecule type" value="Genomic_DNA"/>
</dbReference>
<evidence type="ECO:0000313" key="2">
    <source>
        <dbReference type="Proteomes" id="UP000828390"/>
    </source>
</evidence>
<reference evidence="1" key="1">
    <citation type="journal article" date="2019" name="bioRxiv">
        <title>The Genome of the Zebra Mussel, Dreissena polymorpha: A Resource for Invasive Species Research.</title>
        <authorList>
            <person name="McCartney M.A."/>
            <person name="Auch B."/>
            <person name="Kono T."/>
            <person name="Mallez S."/>
            <person name="Zhang Y."/>
            <person name="Obille A."/>
            <person name="Becker A."/>
            <person name="Abrahante J.E."/>
            <person name="Garbe J."/>
            <person name="Badalamenti J.P."/>
            <person name="Herman A."/>
            <person name="Mangelson H."/>
            <person name="Liachko I."/>
            <person name="Sullivan S."/>
            <person name="Sone E.D."/>
            <person name="Koren S."/>
            <person name="Silverstein K.A.T."/>
            <person name="Beckman K.B."/>
            <person name="Gohl D.M."/>
        </authorList>
    </citation>
    <scope>NUCLEOTIDE SEQUENCE</scope>
    <source>
        <strain evidence="1">Duluth1</strain>
        <tissue evidence="1">Whole animal</tissue>
    </source>
</reference>
<proteinExistence type="predicted"/>
<reference evidence="1" key="2">
    <citation type="submission" date="2020-11" db="EMBL/GenBank/DDBJ databases">
        <authorList>
            <person name="McCartney M.A."/>
            <person name="Auch B."/>
            <person name="Kono T."/>
            <person name="Mallez S."/>
            <person name="Becker A."/>
            <person name="Gohl D.M."/>
            <person name="Silverstein K.A.T."/>
            <person name="Koren S."/>
            <person name="Bechman K.B."/>
            <person name="Herman A."/>
            <person name="Abrahante J.E."/>
            <person name="Garbe J."/>
        </authorList>
    </citation>
    <scope>NUCLEOTIDE SEQUENCE</scope>
    <source>
        <strain evidence="1">Duluth1</strain>
        <tissue evidence="1">Whole animal</tissue>
    </source>
</reference>
<name>A0A9D4E4B0_DREPO</name>
<keyword evidence="2" id="KW-1185">Reference proteome</keyword>